<comment type="subcellular location">
    <subcellularLocation>
        <location evidence="1">Cell inner membrane</location>
        <topology evidence="1">Multi-pass membrane protein</topology>
    </subcellularLocation>
</comment>
<dbReference type="PANTHER" id="PTHR23501:SF191">
    <property type="entry name" value="VACUOLAR BASIC AMINO ACID TRANSPORTER 4"/>
    <property type="match status" value="1"/>
</dbReference>
<keyword evidence="5 7" id="KW-0472">Membrane</keyword>
<gene>
    <name evidence="9" type="ORF">ACFO0C_08530</name>
</gene>
<evidence type="ECO:0000256" key="5">
    <source>
        <dbReference type="ARBA" id="ARBA00023136"/>
    </source>
</evidence>
<feature type="transmembrane region" description="Helical" evidence="7">
    <location>
        <begin position="292"/>
        <end position="311"/>
    </location>
</feature>
<keyword evidence="2" id="KW-0813">Transport</keyword>
<dbReference type="PROSITE" id="PS50850">
    <property type="entry name" value="MFS"/>
    <property type="match status" value="1"/>
</dbReference>
<dbReference type="InterPro" id="IPR011701">
    <property type="entry name" value="MFS"/>
</dbReference>
<sequence length="473" mass="49044">MTEGFDRRLIAPLVLGAALNPVNSSMIAVALVPIGAALDAVPSDTAWLVSALYLATATGQPVVGRLVDRHGPRRLYLAGALLVGVAGLIGMLATSLGVLVTARVLLGFGTCAGYPAAMYLIRSESRRTGVDRPGPVLTLLTVAAQTIVVIGPALGGLLIAGGGWRTVFAINIPLALACLLLGLRLPRTEPPPGPRQPLDLPGIALFASALTTLMLFLMSPSVADLWLAGLALASGAAFAVRELRTTSPFIDLRVLGGNRPLINTFLRTVCAQTITYAFLYGFTLWLEAGRHLSASAAGLVLLPMSLVAIAASTLTGRTTRLRAVLLTGAITQIGACALLLVLGDDSPIWLLVLVAAACGLPQGLNNLANQNAVYHQADPARIGASAGLLRTFTYLGAMVSAAAYGAFFHRDPGAGGLHNFAWFLLAVAVVMLALVVADRSLLRSGPGHADPEADEARRRFSGARGGRPVRGDG</sequence>
<evidence type="ECO:0000256" key="4">
    <source>
        <dbReference type="ARBA" id="ARBA00022989"/>
    </source>
</evidence>
<dbReference type="SUPFAM" id="SSF103473">
    <property type="entry name" value="MFS general substrate transporter"/>
    <property type="match status" value="1"/>
</dbReference>
<name>A0ABV8IPR6_9ACTN</name>
<dbReference type="EMBL" id="JBHSBL010000006">
    <property type="protein sequence ID" value="MFC4064975.1"/>
    <property type="molecule type" value="Genomic_DNA"/>
</dbReference>
<dbReference type="PANTHER" id="PTHR23501">
    <property type="entry name" value="MAJOR FACILITATOR SUPERFAMILY"/>
    <property type="match status" value="1"/>
</dbReference>
<evidence type="ECO:0000256" key="3">
    <source>
        <dbReference type="ARBA" id="ARBA00022692"/>
    </source>
</evidence>
<dbReference type="RefSeq" id="WP_378065996.1">
    <property type="nucleotide sequence ID" value="NZ_JBHSBL010000006.1"/>
</dbReference>
<feature type="transmembrane region" description="Helical" evidence="7">
    <location>
        <begin position="323"/>
        <end position="342"/>
    </location>
</feature>
<feature type="transmembrane region" description="Helical" evidence="7">
    <location>
        <begin position="47"/>
        <end position="63"/>
    </location>
</feature>
<keyword evidence="4 7" id="KW-1133">Transmembrane helix</keyword>
<feature type="transmembrane region" description="Helical" evidence="7">
    <location>
        <begin position="166"/>
        <end position="186"/>
    </location>
</feature>
<evidence type="ECO:0000256" key="1">
    <source>
        <dbReference type="ARBA" id="ARBA00004429"/>
    </source>
</evidence>
<dbReference type="InterPro" id="IPR036259">
    <property type="entry name" value="MFS_trans_sf"/>
</dbReference>
<dbReference type="InterPro" id="IPR020846">
    <property type="entry name" value="MFS_dom"/>
</dbReference>
<accession>A0ABV8IPR6</accession>
<feature type="transmembrane region" description="Helical" evidence="7">
    <location>
        <begin position="134"/>
        <end position="160"/>
    </location>
</feature>
<feature type="transmembrane region" description="Helical" evidence="7">
    <location>
        <begin position="264"/>
        <end position="286"/>
    </location>
</feature>
<keyword evidence="3 7" id="KW-0812">Transmembrane</keyword>
<organism evidence="9 10">
    <name type="scientific">Actinoplanes subglobosus</name>
    <dbReference type="NCBI Taxonomy" id="1547892"/>
    <lineage>
        <taxon>Bacteria</taxon>
        <taxon>Bacillati</taxon>
        <taxon>Actinomycetota</taxon>
        <taxon>Actinomycetes</taxon>
        <taxon>Micromonosporales</taxon>
        <taxon>Micromonosporaceae</taxon>
        <taxon>Actinoplanes</taxon>
    </lineage>
</organism>
<proteinExistence type="predicted"/>
<dbReference type="Pfam" id="PF07690">
    <property type="entry name" value="MFS_1"/>
    <property type="match status" value="1"/>
</dbReference>
<dbReference type="Gene3D" id="1.20.1720.10">
    <property type="entry name" value="Multidrug resistance protein D"/>
    <property type="match status" value="1"/>
</dbReference>
<comment type="caution">
    <text evidence="9">The sequence shown here is derived from an EMBL/GenBank/DDBJ whole genome shotgun (WGS) entry which is preliminary data.</text>
</comment>
<feature type="transmembrane region" description="Helical" evidence="7">
    <location>
        <begin position="104"/>
        <end position="122"/>
    </location>
</feature>
<feature type="transmembrane region" description="Helical" evidence="7">
    <location>
        <begin position="420"/>
        <end position="437"/>
    </location>
</feature>
<evidence type="ECO:0000313" key="9">
    <source>
        <dbReference type="EMBL" id="MFC4064975.1"/>
    </source>
</evidence>
<feature type="transmembrane region" description="Helical" evidence="7">
    <location>
        <begin position="75"/>
        <end position="98"/>
    </location>
</feature>
<reference evidence="10" key="1">
    <citation type="journal article" date="2019" name="Int. J. Syst. Evol. Microbiol.">
        <title>The Global Catalogue of Microorganisms (GCM) 10K type strain sequencing project: providing services to taxonomists for standard genome sequencing and annotation.</title>
        <authorList>
            <consortium name="The Broad Institute Genomics Platform"/>
            <consortium name="The Broad Institute Genome Sequencing Center for Infectious Disease"/>
            <person name="Wu L."/>
            <person name="Ma J."/>
        </authorList>
    </citation>
    <scope>NUCLEOTIDE SEQUENCE [LARGE SCALE GENOMIC DNA]</scope>
    <source>
        <strain evidence="10">TBRC 5832</strain>
    </source>
</reference>
<protein>
    <submittedName>
        <fullName evidence="9">MFS transporter</fullName>
    </submittedName>
</protein>
<keyword evidence="10" id="KW-1185">Reference proteome</keyword>
<dbReference type="Gene3D" id="1.20.1250.20">
    <property type="entry name" value="MFS general substrate transporter like domains"/>
    <property type="match status" value="1"/>
</dbReference>
<feature type="transmembrane region" description="Helical" evidence="7">
    <location>
        <begin position="198"/>
        <end position="219"/>
    </location>
</feature>
<dbReference type="Proteomes" id="UP001595867">
    <property type="component" value="Unassembled WGS sequence"/>
</dbReference>
<evidence type="ECO:0000256" key="6">
    <source>
        <dbReference type="SAM" id="MobiDB-lite"/>
    </source>
</evidence>
<evidence type="ECO:0000313" key="10">
    <source>
        <dbReference type="Proteomes" id="UP001595867"/>
    </source>
</evidence>
<feature type="transmembrane region" description="Helical" evidence="7">
    <location>
        <begin position="225"/>
        <end position="243"/>
    </location>
</feature>
<evidence type="ECO:0000256" key="2">
    <source>
        <dbReference type="ARBA" id="ARBA00022448"/>
    </source>
</evidence>
<feature type="domain" description="Major facilitator superfamily (MFS) profile" evidence="8">
    <location>
        <begin position="9"/>
        <end position="445"/>
    </location>
</feature>
<feature type="transmembrane region" description="Helical" evidence="7">
    <location>
        <begin position="348"/>
        <end position="367"/>
    </location>
</feature>
<evidence type="ECO:0000259" key="8">
    <source>
        <dbReference type="PROSITE" id="PS50850"/>
    </source>
</evidence>
<feature type="region of interest" description="Disordered" evidence="6">
    <location>
        <begin position="445"/>
        <end position="473"/>
    </location>
</feature>
<feature type="compositionally biased region" description="Basic and acidic residues" evidence="6">
    <location>
        <begin position="449"/>
        <end position="458"/>
    </location>
</feature>
<evidence type="ECO:0000256" key="7">
    <source>
        <dbReference type="SAM" id="Phobius"/>
    </source>
</evidence>
<feature type="transmembrane region" description="Helical" evidence="7">
    <location>
        <begin position="388"/>
        <end position="408"/>
    </location>
</feature>